<dbReference type="PANTHER" id="PTHR33164">
    <property type="entry name" value="TRANSCRIPTIONAL REGULATOR, MARR FAMILY"/>
    <property type="match status" value="1"/>
</dbReference>
<dbReference type="STRING" id="100225.SAMN05421595_2033"/>
<dbReference type="InterPro" id="IPR039422">
    <property type="entry name" value="MarR/SlyA-like"/>
</dbReference>
<dbReference type="eggNOG" id="COG1846">
    <property type="taxonomic scope" value="Bacteria"/>
</dbReference>
<dbReference type="SMART" id="SM00347">
    <property type="entry name" value="HTH_MARR"/>
    <property type="match status" value="1"/>
</dbReference>
<dbReference type="OrthoDB" id="8635520at2"/>
<dbReference type="GO" id="GO:0003700">
    <property type="term" value="F:DNA-binding transcription factor activity"/>
    <property type="evidence" value="ECO:0007669"/>
    <property type="project" value="InterPro"/>
</dbReference>
<proteinExistence type="predicted"/>
<dbReference type="InterPro" id="IPR036390">
    <property type="entry name" value="WH_DNA-bd_sf"/>
</dbReference>
<accession>K6V432</accession>
<dbReference type="InterPro" id="IPR000835">
    <property type="entry name" value="HTH_MarR-typ"/>
</dbReference>
<evidence type="ECO:0000256" key="1">
    <source>
        <dbReference type="SAM" id="MobiDB-lite"/>
    </source>
</evidence>
<keyword evidence="4" id="KW-1185">Reference proteome</keyword>
<name>K6V432_9MICO</name>
<reference evidence="3 4" key="1">
    <citation type="submission" date="2012-08" db="EMBL/GenBank/DDBJ databases">
        <title>Whole genome shotgun sequence of Austwickia chelonae NBRC 105200.</title>
        <authorList>
            <person name="Yoshida I."/>
            <person name="Hosoyama A."/>
            <person name="Tsuchikane K."/>
            <person name="Katsumata H."/>
            <person name="Ando Y."/>
            <person name="Ohji S."/>
            <person name="Hamada M."/>
            <person name="Tamura T."/>
            <person name="Yamazoe A."/>
            <person name="Yamazaki S."/>
            <person name="Fujita N."/>
        </authorList>
    </citation>
    <scope>NUCLEOTIDE SEQUENCE [LARGE SCALE GENOMIC DNA]</scope>
    <source>
        <strain evidence="3 4">NBRC 105200</strain>
    </source>
</reference>
<dbReference type="Gene3D" id="1.10.10.10">
    <property type="entry name" value="Winged helix-like DNA-binding domain superfamily/Winged helix DNA-binding domain"/>
    <property type="match status" value="1"/>
</dbReference>
<evidence type="ECO:0000313" key="4">
    <source>
        <dbReference type="Proteomes" id="UP000008495"/>
    </source>
</evidence>
<sequence length="175" mass="19703">MRQQRQLAETGSAVPGGGRSTEPGEPRWLTDEEQTAWRAYLRGSWLLMDALDRALQVHGMSISEYEVLAILSDAPEGRLRMSVLADTVVQSRSRLTHTATRMENRGWVNRCSVHYDRRGVDLCLTEEGRRLLTVLAPSHVESVRRYLLEPLGHDDFLALGDFMSRVRDALPGDAS</sequence>
<organism evidence="3 4">
    <name type="scientific">Austwickia chelonae NBRC 105200</name>
    <dbReference type="NCBI Taxonomy" id="1184607"/>
    <lineage>
        <taxon>Bacteria</taxon>
        <taxon>Bacillati</taxon>
        <taxon>Actinomycetota</taxon>
        <taxon>Actinomycetes</taxon>
        <taxon>Micrococcales</taxon>
        <taxon>Dermatophilaceae</taxon>
        <taxon>Austwickia</taxon>
    </lineage>
</organism>
<dbReference type="PROSITE" id="PS50995">
    <property type="entry name" value="HTH_MARR_2"/>
    <property type="match status" value="1"/>
</dbReference>
<feature type="domain" description="HTH marR-type" evidence="2">
    <location>
        <begin position="33"/>
        <end position="168"/>
    </location>
</feature>
<evidence type="ECO:0000259" key="2">
    <source>
        <dbReference type="PROSITE" id="PS50995"/>
    </source>
</evidence>
<dbReference type="SUPFAM" id="SSF46785">
    <property type="entry name" value="Winged helix' DNA-binding domain"/>
    <property type="match status" value="1"/>
</dbReference>
<gene>
    <name evidence="3" type="ORF">AUCHE_03_01150</name>
</gene>
<dbReference type="RefSeq" id="WP_006501649.1">
    <property type="nucleotide sequence ID" value="NZ_BAGZ01000003.1"/>
</dbReference>
<protein>
    <submittedName>
        <fullName evidence="3">Putative MarR family transcriptional regulator</fullName>
    </submittedName>
</protein>
<dbReference type="Proteomes" id="UP000008495">
    <property type="component" value="Unassembled WGS sequence"/>
</dbReference>
<comment type="caution">
    <text evidence="3">The sequence shown here is derived from an EMBL/GenBank/DDBJ whole genome shotgun (WGS) entry which is preliminary data.</text>
</comment>
<dbReference type="GO" id="GO:0006950">
    <property type="term" value="P:response to stress"/>
    <property type="evidence" value="ECO:0007669"/>
    <property type="project" value="TreeGrafter"/>
</dbReference>
<dbReference type="Pfam" id="PF12802">
    <property type="entry name" value="MarR_2"/>
    <property type="match status" value="1"/>
</dbReference>
<evidence type="ECO:0000313" key="3">
    <source>
        <dbReference type="EMBL" id="GAB76898.1"/>
    </source>
</evidence>
<dbReference type="AlphaFoldDB" id="K6V432"/>
<dbReference type="EMBL" id="BAGZ01000003">
    <property type="protein sequence ID" value="GAB76898.1"/>
    <property type="molecule type" value="Genomic_DNA"/>
</dbReference>
<dbReference type="PANTHER" id="PTHR33164:SF99">
    <property type="entry name" value="MARR FAMILY REGULATORY PROTEIN"/>
    <property type="match status" value="1"/>
</dbReference>
<dbReference type="InterPro" id="IPR036388">
    <property type="entry name" value="WH-like_DNA-bd_sf"/>
</dbReference>
<feature type="region of interest" description="Disordered" evidence="1">
    <location>
        <begin position="1"/>
        <end position="28"/>
    </location>
</feature>